<dbReference type="PANTHER" id="PTHR10701:SF0">
    <property type="entry name" value="SMALL NUCLEAR RIBONUCLEOPROTEIN-ASSOCIATED PROTEIN B"/>
    <property type="match status" value="1"/>
</dbReference>
<evidence type="ECO:0000259" key="12">
    <source>
        <dbReference type="PROSITE" id="PS52002"/>
    </source>
</evidence>
<feature type="compositionally biased region" description="Low complexity" evidence="11">
    <location>
        <begin position="170"/>
        <end position="179"/>
    </location>
</feature>
<dbReference type="GO" id="GO:0000398">
    <property type="term" value="P:mRNA splicing, via spliceosome"/>
    <property type="evidence" value="ECO:0007669"/>
    <property type="project" value="TreeGrafter"/>
</dbReference>
<accession>A0A6G1IBW5</accession>
<evidence type="ECO:0000256" key="1">
    <source>
        <dbReference type="ARBA" id="ARBA00004123"/>
    </source>
</evidence>
<gene>
    <name evidence="13" type="ORF">EJ06DRAFT_552963</name>
</gene>
<dbReference type="Gene3D" id="2.30.30.100">
    <property type="match status" value="1"/>
</dbReference>
<dbReference type="InterPro" id="IPR050914">
    <property type="entry name" value="snRNP_SmB/NAA38-like"/>
</dbReference>
<keyword evidence="14" id="KW-1185">Reference proteome</keyword>
<dbReference type="GO" id="GO:0005737">
    <property type="term" value="C:cytoplasm"/>
    <property type="evidence" value="ECO:0007669"/>
    <property type="project" value="UniProtKB-SubCell"/>
</dbReference>
<dbReference type="CDD" id="cd01717">
    <property type="entry name" value="Sm_B"/>
    <property type="match status" value="1"/>
</dbReference>
<feature type="compositionally biased region" description="Pro residues" evidence="11">
    <location>
        <begin position="142"/>
        <end position="155"/>
    </location>
</feature>
<evidence type="ECO:0000256" key="4">
    <source>
        <dbReference type="ARBA" id="ARBA00022490"/>
    </source>
</evidence>
<dbReference type="InterPro" id="IPR047575">
    <property type="entry name" value="Sm"/>
</dbReference>
<keyword evidence="8" id="KW-0539">Nucleus</keyword>
<dbReference type="GO" id="GO:0071004">
    <property type="term" value="C:U2-type prespliceosome"/>
    <property type="evidence" value="ECO:0007669"/>
    <property type="project" value="TreeGrafter"/>
</dbReference>
<evidence type="ECO:0000256" key="11">
    <source>
        <dbReference type="SAM" id="MobiDB-lite"/>
    </source>
</evidence>
<comment type="similarity">
    <text evidence="3">Belongs to the snRNP SmB/SmN family.</text>
</comment>
<evidence type="ECO:0000256" key="8">
    <source>
        <dbReference type="ARBA" id="ARBA00023242"/>
    </source>
</evidence>
<dbReference type="OrthoDB" id="2020720at2759"/>
<evidence type="ECO:0000256" key="3">
    <source>
        <dbReference type="ARBA" id="ARBA00009123"/>
    </source>
</evidence>
<dbReference type="SMART" id="SM00651">
    <property type="entry name" value="Sm"/>
    <property type="match status" value="1"/>
</dbReference>
<name>A0A6G1IBW5_9PEZI</name>
<reference evidence="13" key="1">
    <citation type="journal article" date="2020" name="Stud. Mycol.">
        <title>101 Dothideomycetes genomes: a test case for predicting lifestyles and emergence of pathogens.</title>
        <authorList>
            <person name="Haridas S."/>
            <person name="Albert R."/>
            <person name="Binder M."/>
            <person name="Bloem J."/>
            <person name="Labutti K."/>
            <person name="Salamov A."/>
            <person name="Andreopoulos B."/>
            <person name="Baker S."/>
            <person name="Barry K."/>
            <person name="Bills G."/>
            <person name="Bluhm B."/>
            <person name="Cannon C."/>
            <person name="Castanera R."/>
            <person name="Culley D."/>
            <person name="Daum C."/>
            <person name="Ezra D."/>
            <person name="Gonzalez J."/>
            <person name="Henrissat B."/>
            <person name="Kuo A."/>
            <person name="Liang C."/>
            <person name="Lipzen A."/>
            <person name="Lutzoni F."/>
            <person name="Magnuson J."/>
            <person name="Mondo S."/>
            <person name="Nolan M."/>
            <person name="Ohm R."/>
            <person name="Pangilinan J."/>
            <person name="Park H.-J."/>
            <person name="Ramirez L."/>
            <person name="Alfaro M."/>
            <person name="Sun H."/>
            <person name="Tritt A."/>
            <person name="Yoshinaga Y."/>
            <person name="Zwiers L.-H."/>
            <person name="Turgeon B."/>
            <person name="Goodwin S."/>
            <person name="Spatafora J."/>
            <person name="Crous P."/>
            <person name="Grigoriev I."/>
        </authorList>
    </citation>
    <scope>NUCLEOTIDE SEQUENCE</scope>
    <source>
        <strain evidence="13">CBS 262.69</strain>
    </source>
</reference>
<organism evidence="13 14">
    <name type="scientific">Trichodelitschia bisporula</name>
    <dbReference type="NCBI Taxonomy" id="703511"/>
    <lineage>
        <taxon>Eukaryota</taxon>
        <taxon>Fungi</taxon>
        <taxon>Dikarya</taxon>
        <taxon>Ascomycota</taxon>
        <taxon>Pezizomycotina</taxon>
        <taxon>Dothideomycetes</taxon>
        <taxon>Dothideomycetes incertae sedis</taxon>
        <taxon>Phaeotrichales</taxon>
        <taxon>Phaeotrichaceae</taxon>
        <taxon>Trichodelitschia</taxon>
    </lineage>
</organism>
<dbReference type="Pfam" id="PF01423">
    <property type="entry name" value="LSM"/>
    <property type="match status" value="1"/>
</dbReference>
<dbReference type="GO" id="GO:0070990">
    <property type="term" value="F:snRNP binding"/>
    <property type="evidence" value="ECO:0007669"/>
    <property type="project" value="TreeGrafter"/>
</dbReference>
<dbReference type="GO" id="GO:0005685">
    <property type="term" value="C:U1 snRNP"/>
    <property type="evidence" value="ECO:0007669"/>
    <property type="project" value="TreeGrafter"/>
</dbReference>
<evidence type="ECO:0000256" key="9">
    <source>
        <dbReference type="ARBA" id="ARBA00023274"/>
    </source>
</evidence>
<dbReference type="GO" id="GO:0071013">
    <property type="term" value="C:catalytic step 2 spliceosome"/>
    <property type="evidence" value="ECO:0007669"/>
    <property type="project" value="TreeGrafter"/>
</dbReference>
<feature type="compositionally biased region" description="Pro residues" evidence="11">
    <location>
        <begin position="182"/>
        <end position="196"/>
    </location>
</feature>
<dbReference type="GO" id="GO:0046540">
    <property type="term" value="C:U4/U6 x U5 tri-snRNP complex"/>
    <property type="evidence" value="ECO:0007669"/>
    <property type="project" value="TreeGrafter"/>
</dbReference>
<feature type="region of interest" description="Disordered" evidence="11">
    <location>
        <begin position="86"/>
        <end position="212"/>
    </location>
</feature>
<evidence type="ECO:0000256" key="10">
    <source>
        <dbReference type="ARBA" id="ARBA00041355"/>
    </source>
</evidence>
<protein>
    <recommendedName>
        <fullName evidence="10">Sm protein B</fullName>
    </recommendedName>
</protein>
<dbReference type="SUPFAM" id="SSF50182">
    <property type="entry name" value="Sm-like ribonucleoproteins"/>
    <property type="match status" value="1"/>
</dbReference>
<dbReference type="FunFam" id="2.30.30.100:FF:000047">
    <property type="entry name" value="Small nuclear ribonucleoprotein SmB, putative"/>
    <property type="match status" value="1"/>
</dbReference>
<feature type="domain" description="Sm" evidence="12">
    <location>
        <begin position="5"/>
        <end position="92"/>
    </location>
</feature>
<dbReference type="PROSITE" id="PS52002">
    <property type="entry name" value="SM"/>
    <property type="match status" value="1"/>
</dbReference>
<dbReference type="InterPro" id="IPR001163">
    <property type="entry name" value="Sm_dom_euk/arc"/>
</dbReference>
<dbReference type="AlphaFoldDB" id="A0A6G1IBW5"/>
<keyword evidence="9 13" id="KW-0687">Ribonucleoprotein</keyword>
<dbReference type="PANTHER" id="PTHR10701">
    <property type="entry name" value="SMALL NUCLEAR RIBONUCLEOPROTEIN-ASSOCIATED PROTEIN B AND N"/>
    <property type="match status" value="1"/>
</dbReference>
<dbReference type="EMBL" id="ML996687">
    <property type="protein sequence ID" value="KAF2405606.1"/>
    <property type="molecule type" value="Genomic_DNA"/>
</dbReference>
<evidence type="ECO:0000256" key="5">
    <source>
        <dbReference type="ARBA" id="ARBA00022664"/>
    </source>
</evidence>
<keyword evidence="4" id="KW-0963">Cytoplasm</keyword>
<dbReference type="GO" id="GO:0005687">
    <property type="term" value="C:U4 snRNP"/>
    <property type="evidence" value="ECO:0007669"/>
    <property type="project" value="TreeGrafter"/>
</dbReference>
<keyword evidence="6" id="KW-0694">RNA-binding</keyword>
<evidence type="ECO:0000313" key="13">
    <source>
        <dbReference type="EMBL" id="KAF2405606.1"/>
    </source>
</evidence>
<dbReference type="InterPro" id="IPR010920">
    <property type="entry name" value="LSM_dom_sf"/>
</dbReference>
<evidence type="ECO:0000256" key="6">
    <source>
        <dbReference type="ARBA" id="ARBA00022884"/>
    </source>
</evidence>
<keyword evidence="7" id="KW-0508">mRNA splicing</keyword>
<evidence type="ECO:0000256" key="2">
    <source>
        <dbReference type="ARBA" id="ARBA00004496"/>
    </source>
</evidence>
<dbReference type="GO" id="GO:0005686">
    <property type="term" value="C:U2 snRNP"/>
    <property type="evidence" value="ECO:0007669"/>
    <property type="project" value="TreeGrafter"/>
</dbReference>
<evidence type="ECO:0000313" key="14">
    <source>
        <dbReference type="Proteomes" id="UP000799640"/>
    </source>
</evidence>
<sequence length="212" mass="21343">MTSANKQGKMQNYINYRVRITFDDGRQFAGQLMAFDKHMNLVIADTEEFRRVKNRSKKPGSGPDVEVEEKRTLGLTIIRGAHVVSLSIEGPPPADPSSRLGTSAPGGAGPGAALSAGPGISRPAGRGLPIGLTGPAPGVGGPAPPGFQPPFPPPGFGRGGAPGAPPGFGAPPAGFPAAGLPGGPPGFPQGPPPGFQPPQQGRGFPPPGFGGR</sequence>
<dbReference type="Proteomes" id="UP000799640">
    <property type="component" value="Unassembled WGS sequence"/>
</dbReference>
<comment type="subcellular location">
    <subcellularLocation>
        <location evidence="2">Cytoplasm</location>
    </subcellularLocation>
    <subcellularLocation>
        <location evidence="1">Nucleus</location>
    </subcellularLocation>
</comment>
<proteinExistence type="inferred from homology"/>
<dbReference type="GO" id="GO:0005682">
    <property type="term" value="C:U5 snRNP"/>
    <property type="evidence" value="ECO:0007669"/>
    <property type="project" value="TreeGrafter"/>
</dbReference>
<keyword evidence="5" id="KW-0507">mRNA processing</keyword>
<dbReference type="GO" id="GO:0003723">
    <property type="term" value="F:RNA binding"/>
    <property type="evidence" value="ECO:0007669"/>
    <property type="project" value="UniProtKB-KW"/>
</dbReference>
<evidence type="ECO:0000256" key="7">
    <source>
        <dbReference type="ARBA" id="ARBA00023187"/>
    </source>
</evidence>